<dbReference type="InterPro" id="IPR023809">
    <property type="entry name" value="Thiopep_bacteriocin_synth_dom"/>
</dbReference>
<feature type="domain" description="Lantibiotic dehydratase N-terminal" evidence="1">
    <location>
        <begin position="52"/>
        <end position="702"/>
    </location>
</feature>
<evidence type="ECO:0000259" key="1">
    <source>
        <dbReference type="Pfam" id="PF04738"/>
    </source>
</evidence>
<reference evidence="3 4" key="1">
    <citation type="submission" date="2018-03" db="EMBL/GenBank/DDBJ databases">
        <title>Genomic Encyclopedia of Archaeal and Bacterial Type Strains, Phase II (KMG-II): from individual species to whole genera.</title>
        <authorList>
            <person name="Goeker M."/>
        </authorList>
    </citation>
    <scope>NUCLEOTIDE SEQUENCE [LARGE SCALE GENOMIC DNA]</scope>
    <source>
        <strain evidence="3 4">DSM 24859</strain>
    </source>
</reference>
<keyword evidence="4" id="KW-1185">Reference proteome</keyword>
<dbReference type="AlphaFoldDB" id="A0A2P8HTE7"/>
<name>A0A2P8HTE7_CHINA</name>
<proteinExistence type="predicted"/>
<dbReference type="RefSeq" id="WP_106526709.1">
    <property type="nucleotide sequence ID" value="NZ_PYAW01000001.1"/>
</dbReference>
<evidence type="ECO:0000313" key="4">
    <source>
        <dbReference type="Proteomes" id="UP000240971"/>
    </source>
</evidence>
<evidence type="ECO:0000313" key="3">
    <source>
        <dbReference type="EMBL" id="PSL49478.1"/>
    </source>
</evidence>
<dbReference type="InterPro" id="IPR006827">
    <property type="entry name" value="Lant_deHydtase_N"/>
</dbReference>
<dbReference type="Pfam" id="PF14028">
    <property type="entry name" value="Lant_dehydr_C"/>
    <property type="match status" value="1"/>
</dbReference>
<organism evidence="3 4">
    <name type="scientific">Chitinophaga niastensis</name>
    <dbReference type="NCBI Taxonomy" id="536980"/>
    <lineage>
        <taxon>Bacteria</taxon>
        <taxon>Pseudomonadati</taxon>
        <taxon>Bacteroidota</taxon>
        <taxon>Chitinophagia</taxon>
        <taxon>Chitinophagales</taxon>
        <taxon>Chitinophagaceae</taxon>
        <taxon>Chitinophaga</taxon>
    </lineage>
</organism>
<sequence length="1060" mass="120392">MYDTKPYHQLKAFDFYLLRVPLLPYSTLLSLHANCKYNTNELTAAIKTLFVNPLLQEAIYLASPDLYATLQQWLLGTVSLRSQKEHKLALTLYKYLVRMCTRCTPYGLFAGCASGTISQEPTHIVLAADPHHKVTRLDMHYLSSLADELLQDETISTQLKYHPNTSLYLTGATYRYYEYQLKDKKRHYFLSTFTNTPYLEQIIAAAGKGANLHQLIAVLTNLSIPAADAADFIKTLIQNQILVSPWHPTITGPDYFRTLSTQLEAGTAETGLVQLLKQIQHLLDQPGIGTGQYTGIRHILQTQFPAITGKDVVQVDLFYKTRVNNISAKTIATITGHLQQLTVLNQATAPGDLQNFCKKFYQRYEEREMPLMTVLDSESGIGYGMIAGDKTCYTPLVDDLVVPGGMPPAQTVWNVYNKLVLEKFTLAQKENAYSIELTDADLQQITPVGHTGNLPATACLMGTLLATDNTQLEEGNFQFIIKSCGGPGALALMGRFAAGDSELTKQMKACVNYEQSLFPDKIVAEVIHLPEGRTGNVLLRPQLYDYEIPFLGTASVDEKFQLSVSDLYVTVKNNIVILRSKSLNKEIIPRLTSAHNYTQSLAIYKFLCDLQNQYAPFNIQWDWNIFLNTSFLPRISYRQLVLKRARWLLFTNEFNDLLATASAAACLQLLLIKYNLPEKVVMAEGDNELFLDLSCEYAQALLTDKLQKGDVVLYESLVNEDNNFVMGAGGSHCNEMVIPFYHTSHETPVADHKTHQAAAVARSFTAGSEWLYAKIYCGAKWIDKLLTKELLPLVTEFKQTKIITQWFYIRYQDPDSHLRIRFRNTTDPAFSQHIISRLNQVFEDYITNDIVHKIQYDTYIREIERYGNTTIELSEQFFFHDSEAVIELLPVIQTIGNEHNRWLFALKGVDCLLNDFGYTTAQKLYLLQQLQHSFFQEFNGDGSLLYQLNNKYRNNSKTIDKVLTAPLQSLLIPATVIDIFHARSIANKAINQHIVQSDNQQKAGTDGLRHLVPDYIHLFLNRLFVANQRLHELVIYHYLLKHYTSVLARDKTKMINNPLS</sequence>
<feature type="domain" description="Thiopeptide-type bacteriocin biosynthesis" evidence="2">
    <location>
        <begin position="770"/>
        <end position="1043"/>
    </location>
</feature>
<dbReference type="OrthoDB" id="1273722at2"/>
<dbReference type="EMBL" id="PYAW01000001">
    <property type="protein sequence ID" value="PSL49478.1"/>
    <property type="molecule type" value="Genomic_DNA"/>
</dbReference>
<gene>
    <name evidence="3" type="ORF">CLV51_101811</name>
</gene>
<dbReference type="Proteomes" id="UP000240971">
    <property type="component" value="Unassembled WGS sequence"/>
</dbReference>
<dbReference type="Pfam" id="PF04738">
    <property type="entry name" value="Lant_dehydr_N"/>
    <property type="match status" value="1"/>
</dbReference>
<accession>A0A2P8HTE7</accession>
<comment type="caution">
    <text evidence="3">The sequence shown here is derived from an EMBL/GenBank/DDBJ whole genome shotgun (WGS) entry which is preliminary data.</text>
</comment>
<evidence type="ECO:0000259" key="2">
    <source>
        <dbReference type="Pfam" id="PF14028"/>
    </source>
</evidence>
<protein>
    <submittedName>
        <fullName evidence="3">Thiopeptide-type bacteriocin biosynthesis protein</fullName>
    </submittedName>
</protein>
<dbReference type="NCBIfam" id="TIGR03891">
    <property type="entry name" value="thiopep_ocin"/>
    <property type="match status" value="1"/>
</dbReference>